<dbReference type="OrthoDB" id="2580091at2759"/>
<proteinExistence type="predicted"/>
<dbReference type="SUPFAM" id="SSF54593">
    <property type="entry name" value="Glyoxalase/Bleomycin resistance protein/Dihydroxybiphenyl dioxygenase"/>
    <property type="match status" value="1"/>
</dbReference>
<dbReference type="InterPro" id="IPR037523">
    <property type="entry name" value="VOC_core"/>
</dbReference>
<dbReference type="CDD" id="cd08357">
    <property type="entry name" value="VOC_like"/>
    <property type="match status" value="1"/>
</dbReference>
<keyword evidence="2" id="KW-0560">Oxidoreductase</keyword>
<dbReference type="Pfam" id="PF00903">
    <property type="entry name" value="Glyoxalase"/>
    <property type="match status" value="1"/>
</dbReference>
<dbReference type="InterPro" id="IPR029068">
    <property type="entry name" value="Glyas_Bleomycin-R_OHBP_Dase"/>
</dbReference>
<dbReference type="EMBL" id="LHPF02000017">
    <property type="protein sequence ID" value="PSC70860.1"/>
    <property type="molecule type" value="Genomic_DNA"/>
</dbReference>
<keyword evidence="3" id="KW-1185">Reference proteome</keyword>
<keyword evidence="2" id="KW-0223">Dioxygenase</keyword>
<feature type="domain" description="VOC" evidence="1">
    <location>
        <begin position="13"/>
        <end position="139"/>
    </location>
</feature>
<protein>
    <submittedName>
        <fullName evidence="2">Glyoxalase Bleomycin resistance Dihydroxybiphenyl dioxygenase</fullName>
    </submittedName>
</protein>
<evidence type="ECO:0000313" key="2">
    <source>
        <dbReference type="EMBL" id="PSC70860.1"/>
    </source>
</evidence>
<dbReference type="PANTHER" id="PTHR39434">
    <property type="match status" value="1"/>
</dbReference>
<dbReference type="AlphaFoldDB" id="A0A2P6V9U7"/>
<name>A0A2P6V9U7_9CHLO</name>
<organism evidence="2 3">
    <name type="scientific">Micractinium conductrix</name>
    <dbReference type="NCBI Taxonomy" id="554055"/>
    <lineage>
        <taxon>Eukaryota</taxon>
        <taxon>Viridiplantae</taxon>
        <taxon>Chlorophyta</taxon>
        <taxon>core chlorophytes</taxon>
        <taxon>Trebouxiophyceae</taxon>
        <taxon>Chlorellales</taxon>
        <taxon>Chlorellaceae</taxon>
        <taxon>Chlorella clade</taxon>
        <taxon>Micractinium</taxon>
    </lineage>
</organism>
<accession>A0A2P6V9U7</accession>
<dbReference type="Gene3D" id="3.10.180.10">
    <property type="entry name" value="2,3-Dihydroxybiphenyl 1,2-Dioxygenase, domain 1"/>
    <property type="match status" value="1"/>
</dbReference>
<dbReference type="InterPro" id="IPR004360">
    <property type="entry name" value="Glyas_Fos-R_dOase_dom"/>
</dbReference>
<sequence length="153" mass="17151">MQSAPAALPTALPPFHLAIPVHSIEEARRFYTDVLGSYEGRSAARWQDFNFYGHQVVAHLVDGYQAQRSHNAVDGDPVPVPHFGLALSTEQFHSLADRLRAAEVKFELEPHLRFKGQPGEQWTMFLFDPSGNALEFKAMTDPGNLFAKYVVKD</sequence>
<dbReference type="Proteomes" id="UP000239649">
    <property type="component" value="Unassembled WGS sequence"/>
</dbReference>
<dbReference type="PROSITE" id="PS51819">
    <property type="entry name" value="VOC"/>
    <property type="match status" value="1"/>
</dbReference>
<dbReference type="PANTHER" id="PTHR39434:SF1">
    <property type="entry name" value="VOC DOMAIN-CONTAINING PROTEIN"/>
    <property type="match status" value="1"/>
</dbReference>
<gene>
    <name evidence="2" type="ORF">C2E20_5684</name>
</gene>
<comment type="caution">
    <text evidence="2">The sequence shown here is derived from an EMBL/GenBank/DDBJ whole genome shotgun (WGS) entry which is preliminary data.</text>
</comment>
<evidence type="ECO:0000259" key="1">
    <source>
        <dbReference type="PROSITE" id="PS51819"/>
    </source>
</evidence>
<reference evidence="2 3" key="1">
    <citation type="journal article" date="2018" name="Plant J.">
        <title>Genome sequences of Chlorella sorokiniana UTEX 1602 and Micractinium conductrix SAG 241.80: implications to maltose excretion by a green alga.</title>
        <authorList>
            <person name="Arriola M.B."/>
            <person name="Velmurugan N."/>
            <person name="Zhang Y."/>
            <person name="Plunkett M.H."/>
            <person name="Hondzo H."/>
            <person name="Barney B.M."/>
        </authorList>
    </citation>
    <scope>NUCLEOTIDE SEQUENCE [LARGE SCALE GENOMIC DNA]</scope>
    <source>
        <strain evidence="2 3">SAG 241.80</strain>
    </source>
</reference>
<evidence type="ECO:0000313" key="3">
    <source>
        <dbReference type="Proteomes" id="UP000239649"/>
    </source>
</evidence>
<dbReference type="GO" id="GO:0051213">
    <property type="term" value="F:dioxygenase activity"/>
    <property type="evidence" value="ECO:0007669"/>
    <property type="project" value="UniProtKB-KW"/>
</dbReference>